<feature type="domain" description="N-acetyltransferase" evidence="3">
    <location>
        <begin position="12"/>
        <end position="174"/>
    </location>
</feature>
<evidence type="ECO:0000259" key="3">
    <source>
        <dbReference type="PROSITE" id="PS51186"/>
    </source>
</evidence>
<proteinExistence type="predicted"/>
<dbReference type="PANTHER" id="PTHR43877">
    <property type="entry name" value="AMINOALKYLPHOSPHONATE N-ACETYLTRANSFERASE-RELATED-RELATED"/>
    <property type="match status" value="1"/>
</dbReference>
<dbReference type="EMBL" id="JAGQHS010000099">
    <property type="protein sequence ID" value="MCA9757435.1"/>
    <property type="molecule type" value="Genomic_DNA"/>
</dbReference>
<dbReference type="InterPro" id="IPR016181">
    <property type="entry name" value="Acyl_CoA_acyltransferase"/>
</dbReference>
<reference evidence="4" key="1">
    <citation type="submission" date="2020-04" db="EMBL/GenBank/DDBJ databases">
        <authorList>
            <person name="Zhang T."/>
        </authorList>
    </citation>
    <scope>NUCLEOTIDE SEQUENCE</scope>
    <source>
        <strain evidence="4">HKST-UBA02</strain>
    </source>
</reference>
<evidence type="ECO:0000313" key="4">
    <source>
        <dbReference type="EMBL" id="MCA9757435.1"/>
    </source>
</evidence>
<dbReference type="AlphaFoldDB" id="A0A956NDK8"/>
<evidence type="ECO:0000256" key="1">
    <source>
        <dbReference type="ARBA" id="ARBA00022679"/>
    </source>
</evidence>
<keyword evidence="2" id="KW-0012">Acyltransferase</keyword>
<dbReference type="InterPro" id="IPR050832">
    <property type="entry name" value="Bact_Acetyltransf"/>
</dbReference>
<organism evidence="4 5">
    <name type="scientific">Eiseniibacteriota bacterium</name>
    <dbReference type="NCBI Taxonomy" id="2212470"/>
    <lineage>
        <taxon>Bacteria</taxon>
        <taxon>Candidatus Eiseniibacteriota</taxon>
    </lineage>
</organism>
<protein>
    <submittedName>
        <fullName evidence="4">GNAT family N-acetyltransferase</fullName>
    </submittedName>
</protein>
<dbReference type="PROSITE" id="PS51186">
    <property type="entry name" value="GNAT"/>
    <property type="match status" value="1"/>
</dbReference>
<sequence length="192" mass="21691">MKVEALKDGATVLLQEPQAADAERLRRFFVGLPVEDRRYFRFDLGRADVVETLIRQAEAGMAYRVLALVDNEVVGHGALYFSHDGWQRHIGEIRVLVAPDYRGLRLGTHIIGQLFEEAEKRGVTRVVARMAEPETAGRKIFERLGFIVDATLPDHVKDADGNLHALVVMSCALDEVSRAMRDFYRDDNWPDG</sequence>
<dbReference type="Gene3D" id="3.40.630.30">
    <property type="match status" value="1"/>
</dbReference>
<dbReference type="PANTHER" id="PTHR43877:SF1">
    <property type="entry name" value="ACETYLTRANSFERASE"/>
    <property type="match status" value="1"/>
</dbReference>
<name>A0A956NDK8_UNCEI</name>
<dbReference type="InterPro" id="IPR000182">
    <property type="entry name" value="GNAT_dom"/>
</dbReference>
<dbReference type="GO" id="GO:0016747">
    <property type="term" value="F:acyltransferase activity, transferring groups other than amino-acyl groups"/>
    <property type="evidence" value="ECO:0007669"/>
    <property type="project" value="InterPro"/>
</dbReference>
<gene>
    <name evidence="4" type="ORF">KDA27_16645</name>
</gene>
<comment type="caution">
    <text evidence="4">The sequence shown here is derived from an EMBL/GenBank/DDBJ whole genome shotgun (WGS) entry which is preliminary data.</text>
</comment>
<reference evidence="4" key="2">
    <citation type="journal article" date="2021" name="Microbiome">
        <title>Successional dynamics and alternative stable states in a saline activated sludge microbial community over 9 years.</title>
        <authorList>
            <person name="Wang Y."/>
            <person name="Ye J."/>
            <person name="Ju F."/>
            <person name="Liu L."/>
            <person name="Boyd J.A."/>
            <person name="Deng Y."/>
            <person name="Parks D.H."/>
            <person name="Jiang X."/>
            <person name="Yin X."/>
            <person name="Woodcroft B.J."/>
            <person name="Tyson G.W."/>
            <person name="Hugenholtz P."/>
            <person name="Polz M.F."/>
            <person name="Zhang T."/>
        </authorList>
    </citation>
    <scope>NUCLEOTIDE SEQUENCE</scope>
    <source>
        <strain evidence="4">HKST-UBA02</strain>
    </source>
</reference>
<dbReference type="Proteomes" id="UP000739538">
    <property type="component" value="Unassembled WGS sequence"/>
</dbReference>
<accession>A0A956NDK8</accession>
<keyword evidence="1" id="KW-0808">Transferase</keyword>
<dbReference type="Pfam" id="PF00583">
    <property type="entry name" value="Acetyltransf_1"/>
    <property type="match status" value="1"/>
</dbReference>
<evidence type="ECO:0000313" key="5">
    <source>
        <dbReference type="Proteomes" id="UP000739538"/>
    </source>
</evidence>
<dbReference type="SUPFAM" id="SSF55729">
    <property type="entry name" value="Acyl-CoA N-acyltransferases (Nat)"/>
    <property type="match status" value="1"/>
</dbReference>
<evidence type="ECO:0000256" key="2">
    <source>
        <dbReference type="ARBA" id="ARBA00023315"/>
    </source>
</evidence>
<dbReference type="CDD" id="cd04301">
    <property type="entry name" value="NAT_SF"/>
    <property type="match status" value="1"/>
</dbReference>